<proteinExistence type="predicted"/>
<dbReference type="Proteomes" id="UP000184248">
    <property type="component" value="Unassembled WGS sequence"/>
</dbReference>
<evidence type="ECO:0008006" key="3">
    <source>
        <dbReference type="Google" id="ProtNLM"/>
    </source>
</evidence>
<accession>A0A1M6XR03</accession>
<dbReference type="Pfam" id="PF10696">
    <property type="entry name" value="DUF2501"/>
    <property type="match status" value="1"/>
</dbReference>
<dbReference type="AlphaFoldDB" id="A0A1M6XR03"/>
<keyword evidence="2" id="KW-1185">Reference proteome</keyword>
<name>A0A1M6XR03_9GAMM</name>
<protein>
    <recommendedName>
        <fullName evidence="3">DUF2501 domain-containing protein</fullName>
    </recommendedName>
</protein>
<reference evidence="2" key="1">
    <citation type="submission" date="2016-11" db="EMBL/GenBank/DDBJ databases">
        <authorList>
            <person name="Varghese N."/>
            <person name="Submissions S."/>
        </authorList>
    </citation>
    <scope>NUCLEOTIDE SEQUENCE [LARGE SCALE GENOMIC DNA]</scope>
    <source>
        <strain evidence="2">ALO Sharm</strain>
    </source>
</reference>
<evidence type="ECO:0000313" key="2">
    <source>
        <dbReference type="Proteomes" id="UP000184248"/>
    </source>
</evidence>
<dbReference type="InterPro" id="IPR019637">
    <property type="entry name" value="DUF2501"/>
</dbReference>
<gene>
    <name evidence="1" type="ORF">SAMN05192556_107225</name>
</gene>
<evidence type="ECO:0000313" key="1">
    <source>
        <dbReference type="EMBL" id="SHL08318.1"/>
    </source>
</evidence>
<sequence>MKLRGQNEALTNTREKPGTLLQVAGHRSGCLWLPVSVATLYSYGDDYMKTRLKALTIAGLFGLMSIGQAHAQSLDSMKDKATDMMSGGGGEGGTSLLSSLSSGSFNPASLTNLTGVISYCQENGYLGSTADVAKNQVMEQLGVSSEPTDDSDYQQGLGGVLQGDKQSFNLASLGDQVGEKACGMVADQAMSFVGG</sequence>
<organism evidence="1 2">
    <name type="scientific">Halomonas caseinilytica</name>
    <dbReference type="NCBI Taxonomy" id="438744"/>
    <lineage>
        <taxon>Bacteria</taxon>
        <taxon>Pseudomonadati</taxon>
        <taxon>Pseudomonadota</taxon>
        <taxon>Gammaproteobacteria</taxon>
        <taxon>Oceanospirillales</taxon>
        <taxon>Halomonadaceae</taxon>
        <taxon>Halomonas</taxon>
    </lineage>
</organism>
<dbReference type="EMBL" id="FRAL01000007">
    <property type="protein sequence ID" value="SHL08318.1"/>
    <property type="molecule type" value="Genomic_DNA"/>
</dbReference>